<dbReference type="Gramene" id="PNW76259">
    <property type="protein sequence ID" value="PNW76259"/>
    <property type="gene ID" value="CHLRE_12g541700v5"/>
</dbReference>
<dbReference type="GO" id="GO:1901259">
    <property type="term" value="P:chloroplast rRNA processing"/>
    <property type="evidence" value="ECO:0000318"/>
    <property type="project" value="GO_Central"/>
</dbReference>
<keyword evidence="3" id="KW-1185">Reference proteome</keyword>
<dbReference type="GO" id="GO:0005759">
    <property type="term" value="C:mitochondrial matrix"/>
    <property type="evidence" value="ECO:0000318"/>
    <property type="project" value="GO_Central"/>
</dbReference>
<name>A0A2K3D6V4_CHLRE</name>
<accession>A0A2K3D6V4</accession>
<dbReference type="InterPro" id="IPR050870">
    <property type="entry name" value="FAST_kinase"/>
</dbReference>
<feature type="compositionally biased region" description="Gly residues" evidence="1">
    <location>
        <begin position="244"/>
        <end position="254"/>
    </location>
</feature>
<dbReference type="GO" id="GO:0000963">
    <property type="term" value="P:mitochondrial RNA processing"/>
    <property type="evidence" value="ECO:0000318"/>
    <property type="project" value="GO_Central"/>
</dbReference>
<feature type="compositionally biased region" description="Gly residues" evidence="1">
    <location>
        <begin position="757"/>
        <end position="778"/>
    </location>
</feature>
<organism evidence="2 3">
    <name type="scientific">Chlamydomonas reinhardtii</name>
    <name type="common">Chlamydomonas smithii</name>
    <dbReference type="NCBI Taxonomy" id="3055"/>
    <lineage>
        <taxon>Eukaryota</taxon>
        <taxon>Viridiplantae</taxon>
        <taxon>Chlorophyta</taxon>
        <taxon>core chlorophytes</taxon>
        <taxon>Chlorophyceae</taxon>
        <taxon>CS clade</taxon>
        <taxon>Chlamydomonadales</taxon>
        <taxon>Chlamydomonadaceae</taxon>
        <taxon>Chlamydomonas</taxon>
    </lineage>
</organism>
<dbReference type="GO" id="GO:0003723">
    <property type="term" value="F:RNA binding"/>
    <property type="evidence" value="ECO:0000318"/>
    <property type="project" value="GO_Central"/>
</dbReference>
<dbReference type="RefSeq" id="XP_042919192.1">
    <property type="nucleotide sequence ID" value="XM_043068771.1"/>
</dbReference>
<feature type="compositionally biased region" description="Pro residues" evidence="1">
    <location>
        <begin position="187"/>
        <end position="201"/>
    </location>
</feature>
<sequence>MTAPPHPHRADPSPERPLDARELMAELAATGSCRQLLQLLHIHEPRLDGRHLDLACSRMARLQQQQQPASARPGGQLQASTGLGSLSSAVGQVVASRGQAVAEEVQHGDRRGGCKSAEAEGSRGAAAADPDDGGRGGGSASSTAAEAVAAVAGLHELLRRVLPALTPRLRPRDCSSILASLVRMHQPPQPPPPPPPSPAAAPLPAASARPGSPQRFLPQWRQRQQQPTQPSPRRHPSERLQSGRGVGGGGGGVDAGAVHDVSQQQQQQPHQHQHQQVAGPRPPAAVVALLVRRFLQQLQLASVRDRAQLLHAVAKLKLREGAAATDGAGSHSGQAAAQGEAGVLPRGAVAALVRGLDVALVAEGKAQDVSMALWAVATLCGPGPELQGGRAAAAGLGDQDAAAAATATGGGSGSSTGGPSGPLLLPPGWLRRVTEQALTRQRLAEYSAQALSNTAWALARLGAAPPPGLRGGGWLGAVAEASQPLLPVFHTQELCNLLWAMAVCRHRPPARWLVAALGLLAERAEGLEPQDVSNVCWSLAALRVRPGVPLLQRLVARALAVRRRMKPLEVISTLWGLSRLRVQLPERAVALLLRGGLGAAVLAPPAAAAASTAAAAAAAHQGDESDDVGSTAGAASPAQRVRARPNRLGHRAAAAGAAAGGPVAGPGDLAGAALVLARCRVVPDGRWMSRFYAAVARELQRFGPRELVTLLYSLGALSRSAGLRPEPRWLDTLLARAERLAGAAPPGSSSSRSNSGSGSGSRGGGAAAGQGVGGGGWGAEQHLLPPSAPPPPLAALLELGVQPEPEPGPQAATASGRVSSGDVRQQAAPPHLYTDPGSSAQAALVFSGAGSSNNSSSVAAAGSSSEGSSAGAGGPRQAPGGQVLDAAQLTIVLWAVARMSHAPPEAWVVSMARAVAAAAHAFGPQEAATALRALQELVALAEGRSPPPPPVPRKARRASPAVAPAAAGARGSGGGDVSARRGGAGARRRQRGLSRQDSPDGGDIAILAVQISAAQSFENIGSSSRSSTDELSAREVVAGLAARLALLGRLPQRDLYGTLRAASLALSHPRPPPYGTSSGEGGYGYGCGEASAVRVRQQGAHRAMSYASYATVADQLLLEAYSVSSLGLLLGR</sequence>
<feature type="compositionally biased region" description="Low complexity" evidence="1">
    <location>
        <begin position="958"/>
        <end position="969"/>
    </location>
</feature>
<dbReference type="GeneID" id="5719508"/>
<feature type="compositionally biased region" description="Basic and acidic residues" evidence="1">
    <location>
        <begin position="104"/>
        <end position="121"/>
    </location>
</feature>
<feature type="compositionally biased region" description="Low complexity" evidence="1">
    <location>
        <begin position="255"/>
        <end position="280"/>
    </location>
</feature>
<feature type="region of interest" description="Disordered" evidence="1">
    <location>
        <begin position="741"/>
        <end position="837"/>
    </location>
</feature>
<dbReference type="InParanoid" id="A0A2K3D6V4"/>
<dbReference type="PANTHER" id="PTHR21228:SF40">
    <property type="entry name" value="LD45607P"/>
    <property type="match status" value="1"/>
</dbReference>
<evidence type="ECO:0008006" key="4">
    <source>
        <dbReference type="Google" id="ProtNLM"/>
    </source>
</evidence>
<dbReference type="GO" id="GO:0035770">
    <property type="term" value="C:ribonucleoprotein granule"/>
    <property type="evidence" value="ECO:0000318"/>
    <property type="project" value="GO_Central"/>
</dbReference>
<evidence type="ECO:0000313" key="3">
    <source>
        <dbReference type="Proteomes" id="UP000006906"/>
    </source>
</evidence>
<feature type="region of interest" description="Disordered" evidence="1">
    <location>
        <begin position="854"/>
        <end position="881"/>
    </location>
</feature>
<evidence type="ECO:0000313" key="2">
    <source>
        <dbReference type="EMBL" id="PNW76259.1"/>
    </source>
</evidence>
<feature type="region of interest" description="Disordered" evidence="1">
    <location>
        <begin position="942"/>
        <end position="1001"/>
    </location>
</feature>
<feature type="compositionally biased region" description="Low complexity" evidence="1">
    <location>
        <begin position="741"/>
        <end position="756"/>
    </location>
</feature>
<evidence type="ECO:0000256" key="1">
    <source>
        <dbReference type="SAM" id="MobiDB-lite"/>
    </source>
</evidence>
<feature type="region of interest" description="Disordered" evidence="1">
    <location>
        <begin position="621"/>
        <end position="647"/>
    </location>
</feature>
<dbReference type="KEGG" id="cre:CHLRE_12g541700v5"/>
<dbReference type="GO" id="GO:0009507">
    <property type="term" value="C:chloroplast"/>
    <property type="evidence" value="ECO:0007669"/>
    <property type="project" value="GOC"/>
</dbReference>
<dbReference type="PaxDb" id="3055-EDP02850"/>
<feature type="compositionally biased region" description="Low complexity" evidence="1">
    <location>
        <begin position="202"/>
        <end position="228"/>
    </location>
</feature>
<dbReference type="OrthoDB" id="552255at2759"/>
<dbReference type="EMBL" id="CM008973">
    <property type="protein sequence ID" value="PNW76259.1"/>
    <property type="molecule type" value="Genomic_DNA"/>
</dbReference>
<feature type="region of interest" description="Disordered" evidence="1">
    <location>
        <begin position="101"/>
        <end position="141"/>
    </location>
</feature>
<dbReference type="GO" id="GO:0044528">
    <property type="term" value="P:regulation of mitochondrial mRNA stability"/>
    <property type="evidence" value="ECO:0000318"/>
    <property type="project" value="GO_Central"/>
</dbReference>
<dbReference type="PANTHER" id="PTHR21228">
    <property type="entry name" value="FAST LEU-RICH DOMAIN-CONTAINING"/>
    <property type="match status" value="1"/>
</dbReference>
<protein>
    <recommendedName>
        <fullName evidence="4">RAP domain-containing protein</fullName>
    </recommendedName>
</protein>
<reference evidence="2 3" key="1">
    <citation type="journal article" date="2007" name="Science">
        <title>The Chlamydomonas genome reveals the evolution of key animal and plant functions.</title>
        <authorList>
            <person name="Merchant S.S."/>
            <person name="Prochnik S.E."/>
            <person name="Vallon O."/>
            <person name="Harris E.H."/>
            <person name="Karpowicz S.J."/>
            <person name="Witman G.B."/>
            <person name="Terry A."/>
            <person name="Salamov A."/>
            <person name="Fritz-Laylin L.K."/>
            <person name="Marechal-Drouard L."/>
            <person name="Marshall W.F."/>
            <person name="Qu L.H."/>
            <person name="Nelson D.R."/>
            <person name="Sanderfoot A.A."/>
            <person name="Spalding M.H."/>
            <person name="Kapitonov V.V."/>
            <person name="Ren Q."/>
            <person name="Ferris P."/>
            <person name="Lindquist E."/>
            <person name="Shapiro H."/>
            <person name="Lucas S.M."/>
            <person name="Grimwood J."/>
            <person name="Schmutz J."/>
            <person name="Cardol P."/>
            <person name="Cerutti H."/>
            <person name="Chanfreau G."/>
            <person name="Chen C.L."/>
            <person name="Cognat V."/>
            <person name="Croft M.T."/>
            <person name="Dent R."/>
            <person name="Dutcher S."/>
            <person name="Fernandez E."/>
            <person name="Fukuzawa H."/>
            <person name="Gonzalez-Ballester D."/>
            <person name="Gonzalez-Halphen D."/>
            <person name="Hallmann A."/>
            <person name="Hanikenne M."/>
            <person name="Hippler M."/>
            <person name="Inwood W."/>
            <person name="Jabbari K."/>
            <person name="Kalanon M."/>
            <person name="Kuras R."/>
            <person name="Lefebvre P.A."/>
            <person name="Lemaire S.D."/>
            <person name="Lobanov A.V."/>
            <person name="Lohr M."/>
            <person name="Manuell A."/>
            <person name="Meier I."/>
            <person name="Mets L."/>
            <person name="Mittag M."/>
            <person name="Mittelmeier T."/>
            <person name="Moroney J.V."/>
            <person name="Moseley J."/>
            <person name="Napoli C."/>
            <person name="Nedelcu A.M."/>
            <person name="Niyogi K."/>
            <person name="Novoselov S.V."/>
            <person name="Paulsen I.T."/>
            <person name="Pazour G."/>
            <person name="Purton S."/>
            <person name="Ral J.P."/>
            <person name="Riano-Pachon D.M."/>
            <person name="Riekhof W."/>
            <person name="Rymarquis L."/>
            <person name="Schroda M."/>
            <person name="Stern D."/>
            <person name="Umen J."/>
            <person name="Willows R."/>
            <person name="Wilson N."/>
            <person name="Zimmer S.L."/>
            <person name="Allmer J."/>
            <person name="Balk J."/>
            <person name="Bisova K."/>
            <person name="Chen C.J."/>
            <person name="Elias M."/>
            <person name="Gendler K."/>
            <person name="Hauser C."/>
            <person name="Lamb M.R."/>
            <person name="Ledford H."/>
            <person name="Long J.C."/>
            <person name="Minagawa J."/>
            <person name="Page M.D."/>
            <person name="Pan J."/>
            <person name="Pootakham W."/>
            <person name="Roje S."/>
            <person name="Rose A."/>
            <person name="Stahlberg E."/>
            <person name="Terauchi A.M."/>
            <person name="Yang P."/>
            <person name="Ball S."/>
            <person name="Bowler C."/>
            <person name="Dieckmann C.L."/>
            <person name="Gladyshev V.N."/>
            <person name="Green P."/>
            <person name="Jorgensen R."/>
            <person name="Mayfield S."/>
            <person name="Mueller-Roeber B."/>
            <person name="Rajamani S."/>
            <person name="Sayre R.T."/>
            <person name="Brokstein P."/>
            <person name="Dubchak I."/>
            <person name="Goodstein D."/>
            <person name="Hornick L."/>
            <person name="Huang Y.W."/>
            <person name="Jhaveri J."/>
            <person name="Luo Y."/>
            <person name="Martinez D."/>
            <person name="Ngau W.C."/>
            <person name="Otillar B."/>
            <person name="Poliakov A."/>
            <person name="Porter A."/>
            <person name="Szajkowski L."/>
            <person name="Werner G."/>
            <person name="Zhou K."/>
            <person name="Grigoriev I.V."/>
            <person name="Rokhsar D.S."/>
            <person name="Grossman A.R."/>
        </authorList>
    </citation>
    <scope>NUCLEOTIDE SEQUENCE [LARGE SCALE GENOMIC DNA]</scope>
    <source>
        <strain evidence="3">CC-503</strain>
    </source>
</reference>
<proteinExistence type="predicted"/>
<dbReference type="AlphaFoldDB" id="A0A2K3D6V4"/>
<dbReference type="Proteomes" id="UP000006906">
    <property type="component" value="Chromosome 12"/>
</dbReference>
<gene>
    <name evidence="2" type="ORF">CHLRE_12g541700v5</name>
</gene>
<feature type="region of interest" description="Disordered" evidence="1">
    <location>
        <begin position="184"/>
        <end position="280"/>
    </location>
</feature>
<feature type="region of interest" description="Disordered" evidence="1">
    <location>
        <begin position="63"/>
        <end position="82"/>
    </location>
</feature>